<evidence type="ECO:0000256" key="1">
    <source>
        <dbReference type="SAM" id="Phobius"/>
    </source>
</evidence>
<dbReference type="Proteomes" id="UP000008866">
    <property type="component" value="Unassembled WGS sequence"/>
</dbReference>
<dbReference type="HOGENOM" id="CLU_3392222_0_0_1"/>
<reference evidence="3" key="1">
    <citation type="journal article" date="2011" name="Genome Biol.">
        <title>Comparative and functional genomics provide insights into the pathogenicity of dermatophytic fungi.</title>
        <authorList>
            <person name="Burmester A."/>
            <person name="Shelest E."/>
            <person name="Gloeckner G."/>
            <person name="Heddergott C."/>
            <person name="Schindler S."/>
            <person name="Staib P."/>
            <person name="Heidel A."/>
            <person name="Felder M."/>
            <person name="Petzold A."/>
            <person name="Szafranski K."/>
            <person name="Feuermann M."/>
            <person name="Pedruzzi I."/>
            <person name="Priebe S."/>
            <person name="Groth M."/>
            <person name="Winkler R."/>
            <person name="Li W."/>
            <person name="Kniemeyer O."/>
            <person name="Schroeckh V."/>
            <person name="Hertweck C."/>
            <person name="Hube B."/>
            <person name="White T.C."/>
            <person name="Platzer M."/>
            <person name="Guthke R."/>
            <person name="Heitman J."/>
            <person name="Woestemeyer J."/>
            <person name="Zipfel P.F."/>
            <person name="Monod M."/>
            <person name="Brakhage A.A."/>
        </authorList>
    </citation>
    <scope>NUCLEOTIDE SEQUENCE [LARGE SCALE GENOMIC DNA]</scope>
    <source>
        <strain evidence="3">ATCC MYA-4681 / CBS 112371</strain>
    </source>
</reference>
<name>D4ANM3_ARTBC</name>
<dbReference type="GeneID" id="9526215"/>
<organism evidence="2 3">
    <name type="scientific">Arthroderma benhamiae (strain ATCC MYA-4681 / CBS 112371)</name>
    <name type="common">Trichophyton mentagrophytes</name>
    <dbReference type="NCBI Taxonomy" id="663331"/>
    <lineage>
        <taxon>Eukaryota</taxon>
        <taxon>Fungi</taxon>
        <taxon>Dikarya</taxon>
        <taxon>Ascomycota</taxon>
        <taxon>Pezizomycotina</taxon>
        <taxon>Eurotiomycetes</taxon>
        <taxon>Eurotiomycetidae</taxon>
        <taxon>Onygenales</taxon>
        <taxon>Arthrodermataceae</taxon>
        <taxon>Trichophyton</taxon>
    </lineage>
</organism>
<dbReference type="KEGG" id="abe:ARB_05840"/>
<protein>
    <submittedName>
        <fullName evidence="2">Uncharacterized protein</fullName>
    </submittedName>
</protein>
<proteinExistence type="predicted"/>
<dbReference type="EMBL" id="ABSU01000004">
    <property type="protein sequence ID" value="EFE34884.1"/>
    <property type="molecule type" value="Genomic_DNA"/>
</dbReference>
<keyword evidence="3" id="KW-1185">Reference proteome</keyword>
<dbReference type="AlphaFoldDB" id="D4ANM3"/>
<accession>D4ANM3</accession>
<evidence type="ECO:0000313" key="3">
    <source>
        <dbReference type="Proteomes" id="UP000008866"/>
    </source>
</evidence>
<keyword evidence="1" id="KW-1133">Transmembrane helix</keyword>
<feature type="transmembrane region" description="Helical" evidence="1">
    <location>
        <begin position="16"/>
        <end position="31"/>
    </location>
</feature>
<sequence>MKQEKTQNWTKRSRRWRFFFFFFFFFFLIMAE</sequence>
<keyword evidence="1" id="KW-0472">Membrane</keyword>
<comment type="caution">
    <text evidence="2">The sequence shown here is derived from an EMBL/GenBank/DDBJ whole genome shotgun (WGS) entry which is preliminary data.</text>
</comment>
<keyword evidence="1" id="KW-0812">Transmembrane</keyword>
<dbReference type="RefSeq" id="XP_003015529.1">
    <property type="nucleotide sequence ID" value="XM_003015483.1"/>
</dbReference>
<evidence type="ECO:0000313" key="2">
    <source>
        <dbReference type="EMBL" id="EFE34884.1"/>
    </source>
</evidence>
<gene>
    <name evidence="2" type="ORF">ARB_05840</name>
</gene>